<organism evidence="1 2">
    <name type="scientific">Pagothenia borchgrevinki</name>
    <name type="common">Bald rockcod</name>
    <name type="synonym">Trematomus borchgrevinki</name>
    <dbReference type="NCBI Taxonomy" id="8213"/>
    <lineage>
        <taxon>Eukaryota</taxon>
        <taxon>Metazoa</taxon>
        <taxon>Chordata</taxon>
        <taxon>Craniata</taxon>
        <taxon>Vertebrata</taxon>
        <taxon>Euteleostomi</taxon>
        <taxon>Actinopterygii</taxon>
        <taxon>Neopterygii</taxon>
        <taxon>Teleostei</taxon>
        <taxon>Neoteleostei</taxon>
        <taxon>Acanthomorphata</taxon>
        <taxon>Eupercaria</taxon>
        <taxon>Perciformes</taxon>
        <taxon>Notothenioidei</taxon>
        <taxon>Nototheniidae</taxon>
        <taxon>Pagothenia</taxon>
    </lineage>
</organism>
<sequence>MYGRRLIAERHNYKAVTETSGADLTAWTRAQDPGAVCSAEADPQLPGWLGGIISLINLQRAELPQFHGNHPMEKMTRRPWCFIHNKDSPQNMQPKTKQLIYHPESRFYYQCGQNKLV</sequence>
<dbReference type="Proteomes" id="UP001619887">
    <property type="component" value="Unassembled WGS sequence"/>
</dbReference>
<reference evidence="1 2" key="2">
    <citation type="journal article" date="2024" name="G3 (Bethesda)">
        <title>The genome of the cryopelagic Antarctic bald notothen, Trematomus borchgrevinki.</title>
        <authorList>
            <person name="Rayamajhi N."/>
            <person name="Rivera-Colon A.G."/>
            <person name="Minhas B.F."/>
            <person name="Cheng C.C."/>
            <person name="Catchen J.M."/>
        </authorList>
    </citation>
    <scope>NUCLEOTIDE SEQUENCE [LARGE SCALE GENOMIC DNA]</scope>
    <source>
        <strain evidence="1">AGRC-2024</strain>
    </source>
</reference>
<evidence type="ECO:0000313" key="2">
    <source>
        <dbReference type="Proteomes" id="UP001619887"/>
    </source>
</evidence>
<dbReference type="EMBL" id="JBIYXZ010002082">
    <property type="protein sequence ID" value="KAL3049562.1"/>
    <property type="molecule type" value="Genomic_DNA"/>
</dbReference>
<name>A0ABD2G6K4_PAGBO</name>
<comment type="caution">
    <text evidence="1">The sequence shown here is derived from an EMBL/GenBank/DDBJ whole genome shotgun (WGS) entry which is preliminary data.</text>
</comment>
<accession>A0ABD2G6K4</accession>
<evidence type="ECO:0000313" key="1">
    <source>
        <dbReference type="EMBL" id="KAL3049562.1"/>
    </source>
</evidence>
<proteinExistence type="predicted"/>
<protein>
    <submittedName>
        <fullName evidence="1">Uncharacterized protein</fullName>
    </submittedName>
</protein>
<reference evidence="1 2" key="1">
    <citation type="journal article" date="2022" name="G3 (Bethesda)">
        <title>Evaluating Illumina-, Nanopore-, and PacBio-based genome assembly strategies with the bald notothen, Trematomus borchgrevinki.</title>
        <authorList>
            <person name="Rayamajhi N."/>
            <person name="Cheng C.C."/>
            <person name="Catchen J.M."/>
        </authorList>
    </citation>
    <scope>NUCLEOTIDE SEQUENCE [LARGE SCALE GENOMIC DNA]</scope>
    <source>
        <strain evidence="1">AGRC-2024</strain>
    </source>
</reference>
<keyword evidence="2" id="KW-1185">Reference proteome</keyword>
<dbReference type="AlphaFoldDB" id="A0ABD2G6K4"/>
<gene>
    <name evidence="1" type="ORF">OYC64_008918</name>
</gene>